<reference evidence="2" key="1">
    <citation type="submission" date="2021-12" db="EMBL/GenBank/DDBJ databases">
        <authorList>
            <person name="King R."/>
        </authorList>
    </citation>
    <scope>NUCLEOTIDE SEQUENCE</scope>
</reference>
<evidence type="ECO:0000256" key="1">
    <source>
        <dbReference type="SAM" id="MobiDB-lite"/>
    </source>
</evidence>
<evidence type="ECO:0000313" key="2">
    <source>
        <dbReference type="EMBL" id="CAH0388638.1"/>
    </source>
</evidence>
<name>A0A9P0F226_BEMTA</name>
<feature type="compositionally biased region" description="Low complexity" evidence="1">
    <location>
        <begin position="67"/>
        <end position="88"/>
    </location>
</feature>
<dbReference type="Proteomes" id="UP001152759">
    <property type="component" value="Chromosome 4"/>
</dbReference>
<protein>
    <submittedName>
        <fullName evidence="2">Uncharacterized protein</fullName>
    </submittedName>
</protein>
<proteinExistence type="predicted"/>
<feature type="region of interest" description="Disordered" evidence="1">
    <location>
        <begin position="246"/>
        <end position="308"/>
    </location>
</feature>
<dbReference type="AlphaFoldDB" id="A0A9P0F226"/>
<feature type="region of interest" description="Disordered" evidence="1">
    <location>
        <begin position="63"/>
        <end position="94"/>
    </location>
</feature>
<keyword evidence="3" id="KW-1185">Reference proteome</keyword>
<dbReference type="EMBL" id="OU963865">
    <property type="protein sequence ID" value="CAH0388638.1"/>
    <property type="molecule type" value="Genomic_DNA"/>
</dbReference>
<sequence>MAEIELWEENSKEKIIPKELNENIFCPQKPMGGVKSVPPVSRVFQIERPPCDIREGSFHHVQNAEVGPSGNSPMTSSTSSQSAQPGTPRYHHVRNNAGSGLLARVSSRIEDAEPTVAATGGDLENSHIAGPSGSQADGCVGPNGTKRKEKKSKKKCSKTTGKQKVDWKKVRRRLKKTIYSLSEADLILLYRLYQVKYENSVPQIPTISHDNLVELFWREANGTILSVCKLFNLLHVMKKINREKRQKVRVKTLPTKRPAASKRTKQDVKDESNGSSTSTKSRTESHQPSSDEESDPDKANAKNHCIIL</sequence>
<accession>A0A9P0F226</accession>
<evidence type="ECO:0000313" key="3">
    <source>
        <dbReference type="Proteomes" id="UP001152759"/>
    </source>
</evidence>
<organism evidence="2 3">
    <name type="scientific">Bemisia tabaci</name>
    <name type="common">Sweetpotato whitefly</name>
    <name type="synonym">Aleurodes tabaci</name>
    <dbReference type="NCBI Taxonomy" id="7038"/>
    <lineage>
        <taxon>Eukaryota</taxon>
        <taxon>Metazoa</taxon>
        <taxon>Ecdysozoa</taxon>
        <taxon>Arthropoda</taxon>
        <taxon>Hexapoda</taxon>
        <taxon>Insecta</taxon>
        <taxon>Pterygota</taxon>
        <taxon>Neoptera</taxon>
        <taxon>Paraneoptera</taxon>
        <taxon>Hemiptera</taxon>
        <taxon>Sternorrhyncha</taxon>
        <taxon>Aleyrodoidea</taxon>
        <taxon>Aleyrodidae</taxon>
        <taxon>Aleyrodinae</taxon>
        <taxon>Bemisia</taxon>
    </lineage>
</organism>
<gene>
    <name evidence="2" type="ORF">BEMITA_LOCUS7543</name>
</gene>
<feature type="compositionally biased region" description="Basic residues" evidence="1">
    <location>
        <begin position="145"/>
        <end position="157"/>
    </location>
</feature>
<feature type="region of interest" description="Disordered" evidence="1">
    <location>
        <begin position="119"/>
        <end position="160"/>
    </location>
</feature>